<organism evidence="3 4">
    <name type="scientific">Exophiala dermatitidis</name>
    <name type="common">Black yeast-like fungus</name>
    <name type="synonym">Wangiella dermatitidis</name>
    <dbReference type="NCBI Taxonomy" id="5970"/>
    <lineage>
        <taxon>Eukaryota</taxon>
        <taxon>Fungi</taxon>
        <taxon>Dikarya</taxon>
        <taxon>Ascomycota</taxon>
        <taxon>Pezizomycotina</taxon>
        <taxon>Eurotiomycetes</taxon>
        <taxon>Chaetothyriomycetidae</taxon>
        <taxon>Chaetothyriales</taxon>
        <taxon>Herpotrichiellaceae</taxon>
        <taxon>Exophiala</taxon>
    </lineage>
</organism>
<dbReference type="SUPFAM" id="SSF53474">
    <property type="entry name" value="alpha/beta-Hydrolases"/>
    <property type="match status" value="1"/>
</dbReference>
<gene>
    <name evidence="3" type="ORF">HRR80_005836</name>
</gene>
<evidence type="ECO:0000259" key="2">
    <source>
        <dbReference type="Pfam" id="PF12697"/>
    </source>
</evidence>
<dbReference type="InterPro" id="IPR050471">
    <property type="entry name" value="AB_hydrolase"/>
</dbReference>
<dbReference type="PANTHER" id="PTHR43433:SF5">
    <property type="entry name" value="AB HYDROLASE-1 DOMAIN-CONTAINING PROTEIN"/>
    <property type="match status" value="1"/>
</dbReference>
<dbReference type="InterPro" id="IPR029058">
    <property type="entry name" value="AB_hydrolase_fold"/>
</dbReference>
<dbReference type="Gene3D" id="3.40.50.1820">
    <property type="entry name" value="alpha/beta hydrolase"/>
    <property type="match status" value="1"/>
</dbReference>
<dbReference type="PANTHER" id="PTHR43433">
    <property type="entry name" value="HYDROLASE, ALPHA/BETA FOLD FAMILY PROTEIN"/>
    <property type="match status" value="1"/>
</dbReference>
<evidence type="ECO:0000256" key="1">
    <source>
        <dbReference type="SAM" id="MobiDB-lite"/>
    </source>
</evidence>
<accession>A0AAN6ERT5</accession>
<name>A0AAN6ERT5_EXODE</name>
<dbReference type="Proteomes" id="UP001161757">
    <property type="component" value="Unassembled WGS sequence"/>
</dbReference>
<dbReference type="AlphaFoldDB" id="A0AAN6ERT5"/>
<protein>
    <recommendedName>
        <fullName evidence="2">AB hydrolase-1 domain-containing protein</fullName>
    </recommendedName>
</protein>
<evidence type="ECO:0000313" key="3">
    <source>
        <dbReference type="EMBL" id="KAJ8990351.1"/>
    </source>
</evidence>
<dbReference type="InterPro" id="IPR000073">
    <property type="entry name" value="AB_hydrolase_1"/>
</dbReference>
<evidence type="ECO:0000313" key="4">
    <source>
        <dbReference type="Proteomes" id="UP001161757"/>
    </source>
</evidence>
<proteinExistence type="predicted"/>
<dbReference type="Pfam" id="PF12697">
    <property type="entry name" value="Abhydrolase_6"/>
    <property type="match status" value="1"/>
</dbReference>
<reference evidence="3" key="1">
    <citation type="submission" date="2023-01" db="EMBL/GenBank/DDBJ databases">
        <title>Exophiala dermititidis isolated from Cystic Fibrosis Patient.</title>
        <authorList>
            <person name="Kurbessoian T."/>
            <person name="Crocker A."/>
            <person name="Murante D."/>
            <person name="Hogan D.A."/>
            <person name="Stajich J.E."/>
        </authorList>
    </citation>
    <scope>NUCLEOTIDE SEQUENCE</scope>
    <source>
        <strain evidence="3">Ex8</strain>
    </source>
</reference>
<comment type="caution">
    <text evidence="3">The sequence shown here is derived from an EMBL/GenBank/DDBJ whole genome shotgun (WGS) entry which is preliminary data.</text>
</comment>
<dbReference type="EMBL" id="JAJGCB010000011">
    <property type="protein sequence ID" value="KAJ8990351.1"/>
    <property type="molecule type" value="Genomic_DNA"/>
</dbReference>
<sequence>MATTSSSTSPTRGLLFVTMQPKPSLSPALFHDWYNNEHGPNRTRLSSFIQNGFRYRATDLDSSSSSQGKGTQSKPKYLAIYDVSDMSQFNDAPYQYLRAPPGKSQREIDVMAQIWVDRLLLDFVGEKVNEQTFVKLESPEHFDANAKGNVLTTTRVLVSADTAISQLISTSALDKIAQLPGWRRTSWFKTSYLEPRQDGQIELVLINEFAPSPTVKDIHSEISSILQQQPSGITITRSYELFYTFGTAPRHLAIVQPWTSPDKLTKTIPAQSHPQGLSVSAIESYITTPDGAILPFRLEGNNINLSVEHDIDGTAIDTSPVLVLINSVLVTYGIWDRFLQSFWQRPEIRNRKFRVLRFLSRGRTLVSGDKNIPVTVDLLAKDVICLLDALRIPRAAGVVGVSMGGVTALATALKYPERVDRFIACDTSGKSPNGNKQTWEERVAVAEKEGKRGTLIAPWGSEGLPEREHPQDAGNESGTTQVHSLETQVVGDTLAELTVRRWFAESSFSDTDPDLVSEIARVKNMVATNSLPEFRRGVAALFGYDYMDLVKKYNKHDDWGVKKGAFLVGAKDGVLPKSMEALAGQLGSEAESNHESKALFKVIQDAGHLPMVEKPEEVADFVVDFLLGKAT</sequence>
<feature type="region of interest" description="Disordered" evidence="1">
    <location>
        <begin position="455"/>
        <end position="482"/>
    </location>
</feature>
<feature type="domain" description="AB hydrolase-1" evidence="2">
    <location>
        <begin position="340"/>
        <end position="620"/>
    </location>
</feature>